<name>A0A3B4U4C1_SERDU</name>
<keyword evidence="1" id="KW-0677">Repeat</keyword>
<dbReference type="Pfam" id="PF00076">
    <property type="entry name" value="RRM_1"/>
    <property type="match status" value="2"/>
</dbReference>
<organism evidence="5 6">
    <name type="scientific">Seriola dumerili</name>
    <name type="common">Greater amberjack</name>
    <name type="synonym">Caranx dumerili</name>
    <dbReference type="NCBI Taxonomy" id="41447"/>
    <lineage>
        <taxon>Eukaryota</taxon>
        <taxon>Metazoa</taxon>
        <taxon>Chordata</taxon>
        <taxon>Craniata</taxon>
        <taxon>Vertebrata</taxon>
        <taxon>Euteleostomi</taxon>
        <taxon>Actinopterygii</taxon>
        <taxon>Neopterygii</taxon>
        <taxon>Teleostei</taxon>
        <taxon>Neoteleostei</taxon>
        <taxon>Acanthomorphata</taxon>
        <taxon>Carangaria</taxon>
        <taxon>Carangiformes</taxon>
        <taxon>Carangidae</taxon>
        <taxon>Seriola</taxon>
    </lineage>
</organism>
<dbReference type="PANTHER" id="PTHR13976">
    <property type="entry name" value="HETEROGENEOUS NUCLEAR RIBONUCLEOPROTEIN-RELATED"/>
    <property type="match status" value="1"/>
</dbReference>
<dbReference type="Gene3D" id="3.30.70.330">
    <property type="match status" value="3"/>
</dbReference>
<reference evidence="5" key="1">
    <citation type="submission" date="2025-08" db="UniProtKB">
        <authorList>
            <consortium name="Ensembl"/>
        </authorList>
    </citation>
    <scope>IDENTIFICATION</scope>
</reference>
<feature type="domain" description="RRM" evidence="4">
    <location>
        <begin position="129"/>
        <end position="206"/>
    </location>
</feature>
<evidence type="ECO:0000256" key="2">
    <source>
        <dbReference type="ARBA" id="ARBA00022884"/>
    </source>
</evidence>
<keyword evidence="2 3" id="KW-0694">RNA-binding</keyword>
<sequence>VFPDKHLCPCEDEYPPLPAYQADSEPEKKEVFIIKVKGLPWSCSAQDLLQFFSECRIRDGVKGIHLTVDRLGRPSGRAFIEMEHEADVGKALEKHRQYLGPRYVEVYEVTNSDAETILRNALQAPADDCVVRLRGLPFTCAEADVAQFFSGLDIMENGITLITDYRGRRSGDAFVQFSSQESASQALQRDREVIGNRYIEVFRSSSSEILSSWRRRTSSASPQTTVPPHYVHMRGLPFQVSGEDIVKFFSPLVVSKILIECGPDGKPSGEAEVYFSCHQDAVAAMSKDRMYIGETVGET</sequence>
<dbReference type="SUPFAM" id="SSF54928">
    <property type="entry name" value="RNA-binding domain, RBD"/>
    <property type="match status" value="3"/>
</dbReference>
<proteinExistence type="predicted"/>
<dbReference type="PROSITE" id="PS50102">
    <property type="entry name" value="RRM"/>
    <property type="match status" value="2"/>
</dbReference>
<evidence type="ECO:0000256" key="3">
    <source>
        <dbReference type="PROSITE-ProRule" id="PRU00176"/>
    </source>
</evidence>
<dbReference type="InterPro" id="IPR012677">
    <property type="entry name" value="Nucleotide-bd_a/b_plait_sf"/>
</dbReference>
<dbReference type="InterPro" id="IPR000504">
    <property type="entry name" value="RRM_dom"/>
</dbReference>
<dbReference type="GeneTree" id="ENSGT00940000165677"/>
<dbReference type="AlphaFoldDB" id="A0A3B4U4C1"/>
<evidence type="ECO:0000313" key="6">
    <source>
        <dbReference type="Proteomes" id="UP000261420"/>
    </source>
</evidence>
<dbReference type="GO" id="GO:0003723">
    <property type="term" value="F:RNA binding"/>
    <property type="evidence" value="ECO:0007669"/>
    <property type="project" value="UniProtKB-UniRule"/>
</dbReference>
<dbReference type="Ensembl" id="ENSSDUT00000013271.1">
    <property type="protein sequence ID" value="ENSSDUP00000013033.1"/>
    <property type="gene ID" value="ENSSDUG00000009397.1"/>
</dbReference>
<dbReference type="Proteomes" id="UP000261420">
    <property type="component" value="Unplaced"/>
</dbReference>
<reference evidence="5" key="2">
    <citation type="submission" date="2025-09" db="UniProtKB">
        <authorList>
            <consortium name="Ensembl"/>
        </authorList>
    </citation>
    <scope>IDENTIFICATION</scope>
</reference>
<evidence type="ECO:0000259" key="4">
    <source>
        <dbReference type="PROSITE" id="PS50102"/>
    </source>
</evidence>
<evidence type="ECO:0000256" key="1">
    <source>
        <dbReference type="ARBA" id="ARBA00022737"/>
    </source>
</evidence>
<feature type="domain" description="RRM" evidence="4">
    <location>
        <begin position="32"/>
        <end position="111"/>
    </location>
</feature>
<dbReference type="InterPro" id="IPR035979">
    <property type="entry name" value="RBD_domain_sf"/>
</dbReference>
<keyword evidence="6" id="KW-1185">Reference proteome</keyword>
<evidence type="ECO:0000313" key="5">
    <source>
        <dbReference type="Ensembl" id="ENSSDUP00000013033.1"/>
    </source>
</evidence>
<dbReference type="CDD" id="cd12504">
    <property type="entry name" value="RRM2_hnRNPH_CRSF1_like"/>
    <property type="match status" value="1"/>
</dbReference>
<accession>A0A3B4U4C1</accession>
<dbReference type="SMART" id="SM00360">
    <property type="entry name" value="RRM"/>
    <property type="match status" value="3"/>
</dbReference>
<protein>
    <submittedName>
        <fullName evidence="5">G-rich RNA sequence binding factor 1</fullName>
    </submittedName>
</protein>
<dbReference type="InterPro" id="IPR050666">
    <property type="entry name" value="ESRP"/>
</dbReference>